<evidence type="ECO:0000256" key="1">
    <source>
        <dbReference type="SAM" id="MobiDB-lite"/>
    </source>
</evidence>
<reference evidence="2 3" key="1">
    <citation type="submission" date="2020-08" db="EMBL/GenBank/DDBJ databases">
        <title>Genomic Encyclopedia of Type Strains, Phase IV (KMG-IV): sequencing the most valuable type-strain genomes for metagenomic binning, comparative biology and taxonomic classification.</title>
        <authorList>
            <person name="Goeker M."/>
        </authorList>
    </citation>
    <scope>NUCLEOTIDE SEQUENCE [LARGE SCALE GENOMIC DNA]</scope>
    <source>
        <strain evidence="2 3">DSM 40141</strain>
    </source>
</reference>
<dbReference type="AlphaFoldDB" id="A0A7X0HKI2"/>
<protein>
    <submittedName>
        <fullName evidence="2">Uncharacterized protein</fullName>
    </submittedName>
</protein>
<dbReference type="RefSeq" id="WP_185035898.1">
    <property type="nucleotide sequence ID" value="NZ_BNBN01000005.1"/>
</dbReference>
<evidence type="ECO:0000313" key="3">
    <source>
        <dbReference type="Proteomes" id="UP000540423"/>
    </source>
</evidence>
<gene>
    <name evidence="2" type="ORF">HNQ79_005857</name>
</gene>
<evidence type="ECO:0000313" key="2">
    <source>
        <dbReference type="EMBL" id="MBB6439345.1"/>
    </source>
</evidence>
<dbReference type="Proteomes" id="UP000540423">
    <property type="component" value="Unassembled WGS sequence"/>
</dbReference>
<proteinExistence type="predicted"/>
<accession>A0A7X0HKI2</accession>
<keyword evidence="3" id="KW-1185">Reference proteome</keyword>
<sequence>MTAQQPARGHEARQQRSAGTAKSPKAEHDDPVAALLGRVRDALTEQNK</sequence>
<organism evidence="2 3">
    <name type="scientific">Streptomyces candidus</name>
    <dbReference type="NCBI Taxonomy" id="67283"/>
    <lineage>
        <taxon>Bacteria</taxon>
        <taxon>Bacillati</taxon>
        <taxon>Actinomycetota</taxon>
        <taxon>Actinomycetes</taxon>
        <taxon>Kitasatosporales</taxon>
        <taxon>Streptomycetaceae</taxon>
        <taxon>Streptomyces</taxon>
    </lineage>
</organism>
<comment type="caution">
    <text evidence="2">The sequence shown here is derived from an EMBL/GenBank/DDBJ whole genome shotgun (WGS) entry which is preliminary data.</text>
</comment>
<dbReference type="EMBL" id="JACHEM010000020">
    <property type="protein sequence ID" value="MBB6439345.1"/>
    <property type="molecule type" value="Genomic_DNA"/>
</dbReference>
<feature type="region of interest" description="Disordered" evidence="1">
    <location>
        <begin position="1"/>
        <end position="32"/>
    </location>
</feature>
<name>A0A7X0HKI2_9ACTN</name>